<organism evidence="2 3">
    <name type="scientific">Shewanella colwelliana</name>
    <name type="common">Alteromonas colwelliana</name>
    <dbReference type="NCBI Taxonomy" id="23"/>
    <lineage>
        <taxon>Bacteria</taxon>
        <taxon>Pseudomonadati</taxon>
        <taxon>Pseudomonadota</taxon>
        <taxon>Gammaproteobacteria</taxon>
        <taxon>Alteromonadales</taxon>
        <taxon>Shewanellaceae</taxon>
        <taxon>Shewanella</taxon>
    </lineage>
</organism>
<dbReference type="InterPro" id="IPR025714">
    <property type="entry name" value="Methyltranfer_dom"/>
</dbReference>
<proteinExistence type="predicted"/>
<dbReference type="RefSeq" id="WP_069671336.1">
    <property type="nucleotide sequence ID" value="NZ_MCBT01000040.1"/>
</dbReference>
<feature type="domain" description="Methyltransferase" evidence="1">
    <location>
        <begin position="47"/>
        <end position="152"/>
    </location>
</feature>
<accession>A0A1E5IST4</accession>
<dbReference type="InterPro" id="IPR053173">
    <property type="entry name" value="SAM-binding_MTase"/>
</dbReference>
<dbReference type="InterPro" id="IPR029063">
    <property type="entry name" value="SAM-dependent_MTases_sf"/>
</dbReference>
<dbReference type="AlphaFoldDB" id="A0A1E5IST4"/>
<keyword evidence="2" id="KW-0830">Ubiquinone</keyword>
<dbReference type="Pfam" id="PF13847">
    <property type="entry name" value="Methyltransf_31"/>
    <property type="match status" value="1"/>
</dbReference>
<evidence type="ECO:0000259" key="1">
    <source>
        <dbReference type="Pfam" id="PF13847"/>
    </source>
</evidence>
<dbReference type="SUPFAM" id="SSF53335">
    <property type="entry name" value="S-adenosyl-L-methionine-dependent methyltransferases"/>
    <property type="match status" value="1"/>
</dbReference>
<dbReference type="CDD" id="cd02440">
    <property type="entry name" value="AdoMet_MTases"/>
    <property type="match status" value="1"/>
</dbReference>
<dbReference type="Gene3D" id="3.40.50.150">
    <property type="entry name" value="Vaccinia Virus protein VP39"/>
    <property type="match status" value="1"/>
</dbReference>
<dbReference type="Proteomes" id="UP000095230">
    <property type="component" value="Unassembled WGS sequence"/>
</dbReference>
<name>A0A1E5IST4_SHECO</name>
<sequence>MDQTTKKVKSMYERYPYPSGNPSIRAGFDARLLLSYVAKKKDTDTPLHVLDAGCGRGPGVLGAASLQPNVNFTAIDINSVGLAQAKANAEARGLTNVNFVQADLMTLEGVDVPPGGFDVIYSSGVLHHLATPQIGLNNLANILAPHGVISLMLYGSFGRQALYRLIEGIDIVSSNKDEIEDRLPLARVLTEEADNTIFKGNYWQGTYRNPDVEFVDTCLNVNEVSYDVASLWKFIDSAKMKFVRWIDPDVWSVDRRFNNPMLLARLRELSEFEQYQVIERLFEIPKLELIICKADNTAAEKVDIAELESSQFAVNPEASFSVEKRNLNQSQRIESLSYKIRHSKSQSVTDPLLAQIILLLAEQTTCFTGSEIISVLSQNGADKNSAIELIYELLEKEIIFIP</sequence>
<dbReference type="PANTHER" id="PTHR45128:SF1">
    <property type="entry name" value="S-ADENOSYLMETHIONINE-DEPENDENT METHYLTRANSFERASE RV2258C"/>
    <property type="match status" value="1"/>
</dbReference>
<dbReference type="EMBL" id="MCBT01000040">
    <property type="protein sequence ID" value="OEG73614.1"/>
    <property type="molecule type" value="Genomic_DNA"/>
</dbReference>
<evidence type="ECO:0000313" key="3">
    <source>
        <dbReference type="Proteomes" id="UP000095230"/>
    </source>
</evidence>
<dbReference type="PANTHER" id="PTHR45128">
    <property type="entry name" value="METHYLTRANSFERASE TYPE 11"/>
    <property type="match status" value="1"/>
</dbReference>
<comment type="caution">
    <text evidence="2">The sequence shown here is derived from an EMBL/GenBank/DDBJ whole genome shotgun (WGS) entry which is preliminary data.</text>
</comment>
<dbReference type="STRING" id="23.BEL05_09420"/>
<evidence type="ECO:0000313" key="2">
    <source>
        <dbReference type="EMBL" id="OEG73614.1"/>
    </source>
</evidence>
<protein>
    <submittedName>
        <fullName evidence="2">Ubiquinone biosynthesis protein</fullName>
    </submittedName>
</protein>
<reference evidence="2 3" key="1">
    <citation type="submission" date="2016-07" db="EMBL/GenBank/DDBJ databases">
        <title>Whole-genome of two Shewanella species isolated from a digestive organ of sea cucumber Apostichopus japonicus Selenka 1867.</title>
        <authorList>
            <person name="Hong H.-H."/>
            <person name="Choi H."/>
            <person name="Cheon S."/>
            <person name="Oh J.-S."/>
            <person name="Lee H.-G."/>
            <person name="Park C."/>
        </authorList>
    </citation>
    <scope>NUCLEOTIDE SEQUENCE [LARGE SCALE GENOMIC DNA]</scope>
    <source>
        <strain evidence="2 3">CSB03KR</strain>
    </source>
</reference>
<dbReference type="OrthoDB" id="649979at2"/>
<gene>
    <name evidence="2" type="ORF">BEL05_09420</name>
</gene>